<gene>
    <name evidence="2" type="ORF">EYE40_04930</name>
</gene>
<organism evidence="2 3">
    <name type="scientific">Glaciihabitans arcticus</name>
    <dbReference type="NCBI Taxonomy" id="2668039"/>
    <lineage>
        <taxon>Bacteria</taxon>
        <taxon>Bacillati</taxon>
        <taxon>Actinomycetota</taxon>
        <taxon>Actinomycetes</taxon>
        <taxon>Micrococcales</taxon>
        <taxon>Microbacteriaceae</taxon>
        <taxon>Glaciihabitans</taxon>
    </lineage>
</organism>
<name>A0A4Q9GPR7_9MICO</name>
<sequence length="135" mass="14866">MSGLRHLVMWLSLLIAWPCMVVVMVSHYSFMYYTGSQSCESLYDAENTTVRSTDSLVPFVVRCVVYERGEIVHDTSTDIGTPTVIVGFVASLTFLGAAGRACGRPWARTGPIRCSCLPLVHRCGVQSTNDHPSTY</sequence>
<keyword evidence="1" id="KW-0812">Transmembrane</keyword>
<protein>
    <submittedName>
        <fullName evidence="2">Uncharacterized protein</fullName>
    </submittedName>
</protein>
<keyword evidence="1" id="KW-1133">Transmembrane helix</keyword>
<dbReference type="RefSeq" id="WP_130980906.1">
    <property type="nucleotide sequence ID" value="NZ_SISG01000001.1"/>
</dbReference>
<keyword evidence="1" id="KW-0472">Membrane</keyword>
<evidence type="ECO:0000313" key="3">
    <source>
        <dbReference type="Proteomes" id="UP000294194"/>
    </source>
</evidence>
<proteinExistence type="predicted"/>
<keyword evidence="3" id="KW-1185">Reference proteome</keyword>
<dbReference type="AlphaFoldDB" id="A0A4Q9GPR7"/>
<evidence type="ECO:0000256" key="1">
    <source>
        <dbReference type="SAM" id="Phobius"/>
    </source>
</evidence>
<evidence type="ECO:0000313" key="2">
    <source>
        <dbReference type="EMBL" id="TBN56796.1"/>
    </source>
</evidence>
<feature type="transmembrane region" description="Helical" evidence="1">
    <location>
        <begin position="79"/>
        <end position="98"/>
    </location>
</feature>
<accession>A0A4Q9GPR7</accession>
<feature type="transmembrane region" description="Helical" evidence="1">
    <location>
        <begin position="7"/>
        <end position="28"/>
    </location>
</feature>
<dbReference type="EMBL" id="SISG01000001">
    <property type="protein sequence ID" value="TBN56796.1"/>
    <property type="molecule type" value="Genomic_DNA"/>
</dbReference>
<comment type="caution">
    <text evidence="2">The sequence shown here is derived from an EMBL/GenBank/DDBJ whole genome shotgun (WGS) entry which is preliminary data.</text>
</comment>
<reference evidence="3" key="1">
    <citation type="submission" date="2019-02" db="EMBL/GenBank/DDBJ databases">
        <title>Glaciihabitans arcticus sp. nov., a psychrotolerant bacterium isolated from polar soil.</title>
        <authorList>
            <person name="Dahal R.H."/>
        </authorList>
    </citation>
    <scope>NUCLEOTIDE SEQUENCE [LARGE SCALE GENOMIC DNA]</scope>
    <source>
        <strain evidence="3">RP-3-7</strain>
    </source>
</reference>
<dbReference type="Proteomes" id="UP000294194">
    <property type="component" value="Unassembled WGS sequence"/>
</dbReference>